<sequence>MSIQNYIAIDPGVGGGIAYIDTDGSTHALPMPGTLHDMDTQMMILCTQHNTFSADTPTVFLEELPKFAGKMSGSSMATMFRNYGRIEGLLAAYGARIEYLPPKKWQQALGLGEKKTHGNRWKAHLKGRAQALYPKLSVTLKTADALLILEAGRTLTNNK</sequence>
<organism evidence="2">
    <name type="scientific">uncultured Caudovirales phage</name>
    <dbReference type="NCBI Taxonomy" id="2100421"/>
    <lineage>
        <taxon>Viruses</taxon>
        <taxon>Duplodnaviria</taxon>
        <taxon>Heunggongvirae</taxon>
        <taxon>Uroviricota</taxon>
        <taxon>Caudoviricetes</taxon>
        <taxon>Peduoviridae</taxon>
        <taxon>Maltschvirus</taxon>
        <taxon>Maltschvirus maltsch</taxon>
    </lineage>
</organism>
<name>A0A6J5P467_9CAUD</name>
<evidence type="ECO:0000313" key="1">
    <source>
        <dbReference type="EMBL" id="CAB4134561.1"/>
    </source>
</evidence>
<gene>
    <name evidence="1" type="ORF">UFOVP279_34</name>
    <name evidence="2" type="ORF">UFOVP781_29</name>
</gene>
<protein>
    <submittedName>
        <fullName evidence="2">Uncharacterized protein</fullName>
    </submittedName>
</protein>
<accession>A0A6J5P467</accession>
<reference evidence="2" key="1">
    <citation type="submission" date="2020-04" db="EMBL/GenBank/DDBJ databases">
        <authorList>
            <person name="Chiriac C."/>
            <person name="Salcher M."/>
            <person name="Ghai R."/>
            <person name="Kavagutti S V."/>
        </authorList>
    </citation>
    <scope>NUCLEOTIDE SEQUENCE</scope>
</reference>
<proteinExistence type="predicted"/>
<dbReference type="EMBL" id="LR796287">
    <property type="protein sequence ID" value="CAB4134561.1"/>
    <property type="molecule type" value="Genomic_DNA"/>
</dbReference>
<dbReference type="EMBL" id="LR796731">
    <property type="protein sequence ID" value="CAB4162284.1"/>
    <property type="molecule type" value="Genomic_DNA"/>
</dbReference>
<evidence type="ECO:0000313" key="2">
    <source>
        <dbReference type="EMBL" id="CAB4162284.1"/>
    </source>
</evidence>